<dbReference type="PANTHER" id="PTHR47738">
    <property type="entry name" value="PTS SYSTEM FRUCTOSE-LIKE EIIA COMPONENT-RELATED"/>
    <property type="match status" value="1"/>
</dbReference>
<dbReference type="GO" id="GO:0008982">
    <property type="term" value="F:protein-N(PI)-phosphohistidine-sugar phosphotransferase activity"/>
    <property type="evidence" value="ECO:0007669"/>
    <property type="project" value="InterPro"/>
</dbReference>
<dbReference type="OrthoDB" id="95460at2"/>
<dbReference type="AlphaFoldDB" id="A0A0R1T337"/>
<dbReference type="InterPro" id="IPR051541">
    <property type="entry name" value="PTS_SugarTrans_NitroReg"/>
</dbReference>
<keyword evidence="1" id="KW-0813">Transport</keyword>
<evidence type="ECO:0000256" key="4">
    <source>
        <dbReference type="ARBA" id="ARBA00022679"/>
    </source>
</evidence>
<evidence type="ECO:0000313" key="7">
    <source>
        <dbReference type="EMBL" id="KRL76246.1"/>
    </source>
</evidence>
<sequence length="157" mass="17422">MSETKPVSIETYFDLNVKTKQEAISKIGAYLADKGFVIDVDAFVADVFSREDELPTYIGHNIGLPHSKSDHVKNAVVVVGRLNNPIIWNNDNQVDLIFLIAVPKKSAGDLHLKILAQLARSLMHEDFRNGLRNLDSEEVKQLMYDNTALGSDTGGKL</sequence>
<dbReference type="SUPFAM" id="SSF55804">
    <property type="entry name" value="Phoshotransferase/anion transport protein"/>
    <property type="match status" value="1"/>
</dbReference>
<evidence type="ECO:0000256" key="3">
    <source>
        <dbReference type="ARBA" id="ARBA00022597"/>
    </source>
</evidence>
<dbReference type="GO" id="GO:0016020">
    <property type="term" value="C:membrane"/>
    <property type="evidence" value="ECO:0007669"/>
    <property type="project" value="InterPro"/>
</dbReference>
<dbReference type="InterPro" id="IPR004715">
    <property type="entry name" value="PTS_IIA_fruc"/>
</dbReference>
<dbReference type="EMBL" id="AZFH01000202">
    <property type="protein sequence ID" value="KRL76246.1"/>
    <property type="molecule type" value="Genomic_DNA"/>
</dbReference>
<dbReference type="STRING" id="1423740.FC36_GL001959"/>
<evidence type="ECO:0000259" key="6">
    <source>
        <dbReference type="PROSITE" id="PS51094"/>
    </source>
</evidence>
<organism evidence="7 8">
    <name type="scientific">Ligilactobacillus equi DSM 15833 = JCM 10991</name>
    <dbReference type="NCBI Taxonomy" id="1423740"/>
    <lineage>
        <taxon>Bacteria</taxon>
        <taxon>Bacillati</taxon>
        <taxon>Bacillota</taxon>
        <taxon>Bacilli</taxon>
        <taxon>Lactobacillales</taxon>
        <taxon>Lactobacillaceae</taxon>
        <taxon>Ligilactobacillus</taxon>
    </lineage>
</organism>
<evidence type="ECO:0000256" key="5">
    <source>
        <dbReference type="ARBA" id="ARBA00022683"/>
    </source>
</evidence>
<dbReference type="PANTHER" id="PTHR47738:SF2">
    <property type="entry name" value="PTS SYSTEM FRUCTOSE-LIKE EIIA COMPONENT"/>
    <property type="match status" value="1"/>
</dbReference>
<proteinExistence type="predicted"/>
<dbReference type="GO" id="GO:0009401">
    <property type="term" value="P:phosphoenolpyruvate-dependent sugar phosphotransferase system"/>
    <property type="evidence" value="ECO:0007669"/>
    <property type="project" value="UniProtKB-KW"/>
</dbReference>
<evidence type="ECO:0000313" key="8">
    <source>
        <dbReference type="Proteomes" id="UP000051048"/>
    </source>
</evidence>
<accession>A0A0R1T337</accession>
<name>A0A0R1T337_9LACO</name>
<dbReference type="NCBIfam" id="TIGR00848">
    <property type="entry name" value="fruA"/>
    <property type="match status" value="1"/>
</dbReference>
<dbReference type="RefSeq" id="WP_025021362.1">
    <property type="nucleotide sequence ID" value="NZ_AZFH01000202.1"/>
</dbReference>
<keyword evidence="4" id="KW-0808">Transferase</keyword>
<evidence type="ECO:0000256" key="2">
    <source>
        <dbReference type="ARBA" id="ARBA00022553"/>
    </source>
</evidence>
<dbReference type="InterPro" id="IPR002178">
    <property type="entry name" value="PTS_EIIA_type-2_dom"/>
</dbReference>
<comment type="caution">
    <text evidence="7">The sequence shown here is derived from an EMBL/GenBank/DDBJ whole genome shotgun (WGS) entry which is preliminary data.</text>
</comment>
<keyword evidence="3" id="KW-0762">Sugar transport</keyword>
<gene>
    <name evidence="7" type="ORF">FC36_GL001959</name>
</gene>
<dbReference type="PATRIC" id="fig|1423740.3.peg.2124"/>
<reference evidence="7 8" key="1">
    <citation type="journal article" date="2015" name="Genome Announc.">
        <title>Expanding the biotechnology potential of lactobacilli through comparative genomics of 213 strains and associated genera.</title>
        <authorList>
            <person name="Sun Z."/>
            <person name="Harris H.M."/>
            <person name="McCann A."/>
            <person name="Guo C."/>
            <person name="Argimon S."/>
            <person name="Zhang W."/>
            <person name="Yang X."/>
            <person name="Jeffery I.B."/>
            <person name="Cooney J.C."/>
            <person name="Kagawa T.F."/>
            <person name="Liu W."/>
            <person name="Song Y."/>
            <person name="Salvetti E."/>
            <person name="Wrobel A."/>
            <person name="Rasinkangas P."/>
            <person name="Parkhill J."/>
            <person name="Rea M.C."/>
            <person name="O'Sullivan O."/>
            <person name="Ritari J."/>
            <person name="Douillard F.P."/>
            <person name="Paul Ross R."/>
            <person name="Yang R."/>
            <person name="Briner A.E."/>
            <person name="Felis G.E."/>
            <person name="de Vos W.M."/>
            <person name="Barrangou R."/>
            <person name="Klaenhammer T.R."/>
            <person name="Caufield P.W."/>
            <person name="Cui Y."/>
            <person name="Zhang H."/>
            <person name="O'Toole P.W."/>
        </authorList>
    </citation>
    <scope>NUCLEOTIDE SEQUENCE [LARGE SCALE GENOMIC DNA]</scope>
    <source>
        <strain evidence="7 8">DSM 15833</strain>
    </source>
</reference>
<dbReference type="InterPro" id="IPR016152">
    <property type="entry name" value="PTrfase/Anion_transptr"/>
</dbReference>
<keyword evidence="5" id="KW-0598">Phosphotransferase system</keyword>
<dbReference type="PROSITE" id="PS51094">
    <property type="entry name" value="PTS_EIIA_TYPE_2"/>
    <property type="match status" value="1"/>
</dbReference>
<dbReference type="Proteomes" id="UP000051048">
    <property type="component" value="Unassembled WGS sequence"/>
</dbReference>
<dbReference type="Pfam" id="PF00359">
    <property type="entry name" value="PTS_EIIA_2"/>
    <property type="match status" value="1"/>
</dbReference>
<keyword evidence="2" id="KW-0597">Phosphoprotein</keyword>
<protein>
    <submittedName>
        <fullName evidence="7">PTS system transporter subunit IIA</fullName>
    </submittedName>
</protein>
<dbReference type="CDD" id="cd00211">
    <property type="entry name" value="PTS_IIA_fru"/>
    <property type="match status" value="1"/>
</dbReference>
<evidence type="ECO:0000256" key="1">
    <source>
        <dbReference type="ARBA" id="ARBA00022448"/>
    </source>
</evidence>
<dbReference type="Gene3D" id="3.40.930.10">
    <property type="entry name" value="Mannitol-specific EII, Chain A"/>
    <property type="match status" value="1"/>
</dbReference>
<feature type="domain" description="PTS EIIA type-2" evidence="6">
    <location>
        <begin position="1"/>
        <end position="146"/>
    </location>
</feature>